<name>A0A368N373_9FLAO</name>
<keyword evidence="1" id="KW-0732">Signal</keyword>
<reference evidence="3 4" key="1">
    <citation type="submission" date="2018-07" db="EMBL/GenBank/DDBJ databases">
        <title>Chryseobacterium lacus sp. nov., isolated from lake water.</title>
        <authorList>
            <person name="Li C.-M."/>
        </authorList>
    </citation>
    <scope>NUCLEOTIDE SEQUENCE [LARGE SCALE GENOMIC DNA]</scope>
    <source>
        <strain evidence="3 4">YLOS41</strain>
    </source>
</reference>
<dbReference type="GO" id="GO:0016787">
    <property type="term" value="F:hydrolase activity"/>
    <property type="evidence" value="ECO:0007669"/>
    <property type="project" value="UniProtKB-KW"/>
</dbReference>
<evidence type="ECO:0000313" key="4">
    <source>
        <dbReference type="Proteomes" id="UP000252172"/>
    </source>
</evidence>
<dbReference type="InterPro" id="IPR050491">
    <property type="entry name" value="AmpC-like"/>
</dbReference>
<dbReference type="AlphaFoldDB" id="A0A368N373"/>
<dbReference type="Pfam" id="PF00144">
    <property type="entry name" value="Beta-lactamase"/>
    <property type="match status" value="1"/>
</dbReference>
<keyword evidence="3" id="KW-0378">Hydrolase</keyword>
<dbReference type="Gene3D" id="3.40.710.10">
    <property type="entry name" value="DD-peptidase/beta-lactamase superfamily"/>
    <property type="match status" value="1"/>
</dbReference>
<dbReference type="Proteomes" id="UP000252172">
    <property type="component" value="Unassembled WGS sequence"/>
</dbReference>
<comment type="caution">
    <text evidence="3">The sequence shown here is derived from an EMBL/GenBank/DDBJ whole genome shotgun (WGS) entry which is preliminary data.</text>
</comment>
<evidence type="ECO:0000313" key="3">
    <source>
        <dbReference type="EMBL" id="RCU43975.1"/>
    </source>
</evidence>
<organism evidence="3 4">
    <name type="scientific">Chryseobacterium lacus</name>
    <dbReference type="NCBI Taxonomy" id="2058346"/>
    <lineage>
        <taxon>Bacteria</taxon>
        <taxon>Pseudomonadati</taxon>
        <taxon>Bacteroidota</taxon>
        <taxon>Flavobacteriia</taxon>
        <taxon>Flavobacteriales</taxon>
        <taxon>Weeksellaceae</taxon>
        <taxon>Chryseobacterium group</taxon>
        <taxon>Chryseobacterium</taxon>
    </lineage>
</organism>
<keyword evidence="4" id="KW-1185">Reference proteome</keyword>
<accession>A0A368N373</accession>
<dbReference type="SUPFAM" id="SSF56601">
    <property type="entry name" value="beta-lactamase/transpeptidase-like"/>
    <property type="match status" value="1"/>
</dbReference>
<gene>
    <name evidence="3" type="ORF">DQ356_02845</name>
</gene>
<feature type="signal peptide" evidence="1">
    <location>
        <begin position="1"/>
        <end position="25"/>
    </location>
</feature>
<feature type="chain" id="PRO_5016769763" evidence="1">
    <location>
        <begin position="26"/>
        <end position="409"/>
    </location>
</feature>
<dbReference type="PANTHER" id="PTHR46825">
    <property type="entry name" value="D-ALANYL-D-ALANINE-CARBOXYPEPTIDASE/ENDOPEPTIDASE AMPH"/>
    <property type="match status" value="1"/>
</dbReference>
<dbReference type="OrthoDB" id="9797709at2"/>
<sequence length="409" mass="44830">MRTLNTMLLAVLVSTTLLMTCNHTADEMHGQQQLDAAIATLRTNLEKELGHDVPSISVLVESPNGTFFTSSAGKNGKAITENTHFRFASNTKNFTATAILKMMQDGWLHIDDNITSYIPSTTEPYVPNSPEWAIPHKNEITIKQLLQHNGGVYDVSNDPVPGFGGLPYVEYMLENSPLHQFTATELVNQITIHNLSYGAPDQVYHYSNTGYTILGEIIARVYSARAGQPKTYGDYLKDKIHGASSKVPLNLYFVENSTDQQLPSPYITGMIQYPTNTVITDKINASPHVAEGNGVGTMAMLNRYIRTLMKGENVLNKTSVTLMQTAEGPANTPQTHYALGCSRHPVLGYGHNGATEGYLSTMMYDPITDVSVIVVIPYWDLTDGSTSLNKCLQALVKAGLAGREALGYF</sequence>
<dbReference type="RefSeq" id="WP_114302954.1">
    <property type="nucleotide sequence ID" value="NZ_QPIE01000002.1"/>
</dbReference>
<feature type="domain" description="Beta-lactamase-related" evidence="2">
    <location>
        <begin position="45"/>
        <end position="375"/>
    </location>
</feature>
<evidence type="ECO:0000259" key="2">
    <source>
        <dbReference type="Pfam" id="PF00144"/>
    </source>
</evidence>
<proteinExistence type="predicted"/>
<dbReference type="InterPro" id="IPR012338">
    <property type="entry name" value="Beta-lactam/transpept-like"/>
</dbReference>
<evidence type="ECO:0000256" key="1">
    <source>
        <dbReference type="SAM" id="SignalP"/>
    </source>
</evidence>
<dbReference type="PANTHER" id="PTHR46825:SF7">
    <property type="entry name" value="D-ALANYL-D-ALANINE CARBOXYPEPTIDASE"/>
    <property type="match status" value="1"/>
</dbReference>
<dbReference type="InterPro" id="IPR001466">
    <property type="entry name" value="Beta-lactam-related"/>
</dbReference>
<protein>
    <submittedName>
        <fullName evidence="3">Class A beta-lactamase-related serine hydrolase</fullName>
    </submittedName>
</protein>
<dbReference type="EMBL" id="QPIE01000002">
    <property type="protein sequence ID" value="RCU43975.1"/>
    <property type="molecule type" value="Genomic_DNA"/>
</dbReference>